<evidence type="ECO:0000313" key="2">
    <source>
        <dbReference type="Proteomes" id="UP000054279"/>
    </source>
</evidence>
<gene>
    <name evidence="1" type="ORF">M422DRAFT_251611</name>
</gene>
<proteinExistence type="predicted"/>
<evidence type="ECO:0000313" key="1">
    <source>
        <dbReference type="EMBL" id="KIJ44977.1"/>
    </source>
</evidence>
<keyword evidence="2" id="KW-1185">Reference proteome</keyword>
<reference evidence="1 2" key="1">
    <citation type="submission" date="2014-06" db="EMBL/GenBank/DDBJ databases">
        <title>Evolutionary Origins and Diversification of the Mycorrhizal Mutualists.</title>
        <authorList>
            <consortium name="DOE Joint Genome Institute"/>
            <consortium name="Mycorrhizal Genomics Consortium"/>
            <person name="Kohler A."/>
            <person name="Kuo A."/>
            <person name="Nagy L.G."/>
            <person name="Floudas D."/>
            <person name="Copeland A."/>
            <person name="Barry K.W."/>
            <person name="Cichocki N."/>
            <person name="Veneault-Fourrey C."/>
            <person name="LaButti K."/>
            <person name="Lindquist E.A."/>
            <person name="Lipzen A."/>
            <person name="Lundell T."/>
            <person name="Morin E."/>
            <person name="Murat C."/>
            <person name="Riley R."/>
            <person name="Ohm R."/>
            <person name="Sun H."/>
            <person name="Tunlid A."/>
            <person name="Henrissat B."/>
            <person name="Grigoriev I.V."/>
            <person name="Hibbett D.S."/>
            <person name="Martin F."/>
        </authorList>
    </citation>
    <scope>NUCLEOTIDE SEQUENCE [LARGE SCALE GENOMIC DNA]</scope>
    <source>
        <strain evidence="1 2">SS14</strain>
    </source>
</reference>
<dbReference type="Proteomes" id="UP000054279">
    <property type="component" value="Unassembled WGS sequence"/>
</dbReference>
<protein>
    <submittedName>
        <fullName evidence="1">Uncharacterized protein</fullName>
    </submittedName>
</protein>
<dbReference type="HOGENOM" id="CLU_2514095_0_0_1"/>
<sequence length="85" mass="8763">MTDKLTMGSFPLNKHGATVWVRVAVVTFPEGLEGSDGSHGVTVGVDNGTEPEVEDVALSVASVMVEKVVQARPAVQTDPGLSGTV</sequence>
<dbReference type="AlphaFoldDB" id="A0A0C9VRG5"/>
<organism evidence="1 2">
    <name type="scientific">Sphaerobolus stellatus (strain SS14)</name>
    <dbReference type="NCBI Taxonomy" id="990650"/>
    <lineage>
        <taxon>Eukaryota</taxon>
        <taxon>Fungi</taxon>
        <taxon>Dikarya</taxon>
        <taxon>Basidiomycota</taxon>
        <taxon>Agaricomycotina</taxon>
        <taxon>Agaricomycetes</taxon>
        <taxon>Phallomycetidae</taxon>
        <taxon>Geastrales</taxon>
        <taxon>Sphaerobolaceae</taxon>
        <taxon>Sphaerobolus</taxon>
    </lineage>
</organism>
<dbReference type="EMBL" id="KN837114">
    <property type="protein sequence ID" value="KIJ44977.1"/>
    <property type="molecule type" value="Genomic_DNA"/>
</dbReference>
<name>A0A0C9VRG5_SPHS4</name>
<accession>A0A0C9VRG5</accession>